<comment type="caution">
    <text evidence="9">The sequence shown here is derived from an EMBL/GenBank/DDBJ whole genome shotgun (WGS) entry which is preliminary data.</text>
</comment>
<evidence type="ECO:0000256" key="7">
    <source>
        <dbReference type="ARBA" id="ARBA00048037"/>
    </source>
</evidence>
<organism evidence="9 10">
    <name type="scientific">Enterococcus quebecensis</name>
    <dbReference type="NCBI Taxonomy" id="903983"/>
    <lineage>
        <taxon>Bacteria</taxon>
        <taxon>Bacillati</taxon>
        <taxon>Bacillota</taxon>
        <taxon>Bacilli</taxon>
        <taxon>Lactobacillales</taxon>
        <taxon>Enterococcaceae</taxon>
        <taxon>Enterococcus</taxon>
    </lineage>
</organism>
<dbReference type="Gene3D" id="3.30.390.50">
    <property type="entry name" value="CO dehydrogenase flavoprotein, C-terminal domain"/>
    <property type="match status" value="1"/>
</dbReference>
<evidence type="ECO:0000313" key="10">
    <source>
        <dbReference type="Proteomes" id="UP000094764"/>
    </source>
</evidence>
<accession>A0A1E5GS38</accession>
<dbReference type="Gene3D" id="3.30.930.10">
    <property type="entry name" value="Bira Bifunctional Protein, Domain 2"/>
    <property type="match status" value="1"/>
</dbReference>
<dbReference type="GO" id="GO:0017118">
    <property type="term" value="F:lipoyltransferase activity"/>
    <property type="evidence" value="ECO:0007669"/>
    <property type="project" value="TreeGrafter"/>
</dbReference>
<dbReference type="EC" id="6.3.1.20" evidence="3"/>
<dbReference type="SUPFAM" id="SSF55681">
    <property type="entry name" value="Class II aaRS and biotin synthetases"/>
    <property type="match status" value="1"/>
</dbReference>
<dbReference type="Pfam" id="PF10437">
    <property type="entry name" value="Lip_prot_lig_C"/>
    <property type="match status" value="1"/>
</dbReference>
<name>A0A1E5GS38_9ENTE</name>
<comment type="pathway">
    <text evidence="2">Protein modification; protein lipoylation via exogenous pathway; protein N(6)-(lipoyl)lysine from lipoate: step 1/2.</text>
</comment>
<keyword evidence="10" id="KW-1185">Reference proteome</keyword>
<evidence type="ECO:0000259" key="8">
    <source>
        <dbReference type="PROSITE" id="PS51733"/>
    </source>
</evidence>
<evidence type="ECO:0000256" key="6">
    <source>
        <dbReference type="ARBA" id="ARBA00022840"/>
    </source>
</evidence>
<keyword evidence="4 9" id="KW-0436">Ligase</keyword>
<evidence type="ECO:0000313" key="9">
    <source>
        <dbReference type="EMBL" id="OEG15507.1"/>
    </source>
</evidence>
<dbReference type="InterPro" id="IPR004562">
    <property type="entry name" value="LipoylTrfase_LipoateP_Ligase"/>
</dbReference>
<dbReference type="Proteomes" id="UP000094764">
    <property type="component" value="Unassembled WGS sequence"/>
</dbReference>
<dbReference type="PANTHER" id="PTHR12561">
    <property type="entry name" value="LIPOATE-PROTEIN LIGASE"/>
    <property type="match status" value="1"/>
</dbReference>
<dbReference type="InterPro" id="IPR019491">
    <property type="entry name" value="Lipoate_protein_ligase_C"/>
</dbReference>
<dbReference type="NCBIfam" id="TIGR00545">
    <property type="entry name" value="lipoyltrans"/>
    <property type="match status" value="1"/>
</dbReference>
<dbReference type="GO" id="GO:0016979">
    <property type="term" value="F:lipoate-protein ligase activity"/>
    <property type="evidence" value="ECO:0007669"/>
    <property type="project" value="UniProtKB-EC"/>
</dbReference>
<evidence type="ECO:0000256" key="4">
    <source>
        <dbReference type="ARBA" id="ARBA00022598"/>
    </source>
</evidence>
<dbReference type="EMBL" id="MIKB01000015">
    <property type="protein sequence ID" value="OEG15507.1"/>
    <property type="molecule type" value="Genomic_DNA"/>
</dbReference>
<evidence type="ECO:0000256" key="2">
    <source>
        <dbReference type="ARBA" id="ARBA00005124"/>
    </source>
</evidence>
<dbReference type="PROSITE" id="PS51733">
    <property type="entry name" value="BPL_LPL_CATALYTIC"/>
    <property type="match status" value="1"/>
</dbReference>
<evidence type="ECO:0000256" key="1">
    <source>
        <dbReference type="ARBA" id="ARBA00005085"/>
    </source>
</evidence>
<proteinExistence type="predicted"/>
<gene>
    <name evidence="9" type="ORF">BCR23_08545</name>
</gene>
<dbReference type="PANTHER" id="PTHR12561:SF3">
    <property type="entry name" value="LIPOYLTRANSFERASE 1, MITOCHONDRIAL"/>
    <property type="match status" value="1"/>
</dbReference>
<dbReference type="Pfam" id="PF21948">
    <property type="entry name" value="LplA-B_cat"/>
    <property type="match status" value="1"/>
</dbReference>
<sequence length="337" mass="38551">MYYVIMPSQDIRRNLATEQYLLNQRTFDEPLVLFYIQKPCVIVGRNQNVRAEVDLHYAREHQITITRRLSGGGAVYDDLGNLSFSFVVNADHKSFGNFKLFTQPIIDALHEMGATGAEISGRNDLLIDGKKFSGNAMYTKNKKMYSHGTLMLDVDLEEVSRVLTVSEKKLASKGTKSVRSRVTNLKPYLSKEYQGISTEAFRDRLLLHLFKSDTMEDIKGQEYHLTQEDEQSIDQLVANIYGNDTWIFGEEPKFTIKREEKFQGGLIEANISVEKGRIEAITIFGDYFSQRETKELESLLTGCNYEYKAIKGVLDEVEVGEYFNNVSKEEILQLLVD</sequence>
<comment type="catalytic activity">
    <reaction evidence="7">
        <text>L-lysyl-[lipoyl-carrier protein] + (R)-lipoate + ATP = N(6)-[(R)-lipoyl]-L-lysyl-[lipoyl-carrier protein] + AMP + diphosphate + H(+)</text>
        <dbReference type="Rhea" id="RHEA:49288"/>
        <dbReference type="Rhea" id="RHEA-COMP:10500"/>
        <dbReference type="Rhea" id="RHEA-COMP:10502"/>
        <dbReference type="ChEBI" id="CHEBI:15378"/>
        <dbReference type="ChEBI" id="CHEBI:29969"/>
        <dbReference type="ChEBI" id="CHEBI:30616"/>
        <dbReference type="ChEBI" id="CHEBI:33019"/>
        <dbReference type="ChEBI" id="CHEBI:83088"/>
        <dbReference type="ChEBI" id="CHEBI:83099"/>
        <dbReference type="ChEBI" id="CHEBI:456215"/>
        <dbReference type="EC" id="6.3.1.20"/>
    </reaction>
</comment>
<evidence type="ECO:0000256" key="5">
    <source>
        <dbReference type="ARBA" id="ARBA00022741"/>
    </source>
</evidence>
<keyword evidence="5" id="KW-0547">Nucleotide-binding</keyword>
<dbReference type="InterPro" id="IPR004143">
    <property type="entry name" value="BPL_LPL_catalytic"/>
</dbReference>
<reference evidence="10" key="1">
    <citation type="submission" date="2016-09" db="EMBL/GenBank/DDBJ databases">
        <authorList>
            <person name="Gulvik C.A."/>
        </authorList>
    </citation>
    <scope>NUCLEOTIDE SEQUENCE [LARGE SCALE GENOMIC DNA]</scope>
    <source>
        <strain evidence="10">LMG 26306</strain>
    </source>
</reference>
<dbReference type="GO" id="GO:0009249">
    <property type="term" value="P:protein lipoylation"/>
    <property type="evidence" value="ECO:0007669"/>
    <property type="project" value="InterPro"/>
</dbReference>
<dbReference type="UniPathway" id="UPA00537">
    <property type="reaction ID" value="UER00594"/>
</dbReference>
<dbReference type="AlphaFoldDB" id="A0A1E5GS38"/>
<dbReference type="GO" id="GO:0005737">
    <property type="term" value="C:cytoplasm"/>
    <property type="evidence" value="ECO:0007669"/>
    <property type="project" value="TreeGrafter"/>
</dbReference>
<comment type="pathway">
    <text evidence="1">Protein modification; protein lipoylation via exogenous pathway; protein N(6)-(lipoyl)lysine from lipoate: step 2/2.</text>
</comment>
<protein>
    <recommendedName>
        <fullName evidence="3">lipoate--protein ligase</fullName>
        <ecNumber evidence="3">6.3.1.20</ecNumber>
    </recommendedName>
</protein>
<dbReference type="CDD" id="cd16443">
    <property type="entry name" value="LplA"/>
    <property type="match status" value="1"/>
</dbReference>
<dbReference type="SUPFAM" id="SSF82649">
    <property type="entry name" value="SufE/NifU"/>
    <property type="match status" value="1"/>
</dbReference>
<feature type="domain" description="BPL/LPL catalytic" evidence="8">
    <location>
        <begin position="26"/>
        <end position="209"/>
    </location>
</feature>
<evidence type="ECO:0000256" key="3">
    <source>
        <dbReference type="ARBA" id="ARBA00012367"/>
    </source>
</evidence>
<dbReference type="InterPro" id="IPR045864">
    <property type="entry name" value="aa-tRNA-synth_II/BPL/LPL"/>
</dbReference>
<keyword evidence="6" id="KW-0067">ATP-binding</keyword>
<dbReference type="OrthoDB" id="9788148at2"/>
<dbReference type="GO" id="GO:0005524">
    <property type="term" value="F:ATP binding"/>
    <property type="evidence" value="ECO:0007669"/>
    <property type="project" value="UniProtKB-KW"/>
</dbReference>
<dbReference type="RefSeq" id="WP_069635391.1">
    <property type="nucleotide sequence ID" value="NZ_JXKZ01000010.1"/>
</dbReference>
<dbReference type="STRING" id="903983.BCR23_08545"/>